<dbReference type="eggNOG" id="ENOG502Z9A2">
    <property type="taxonomic scope" value="Bacteria"/>
</dbReference>
<evidence type="ECO:0008006" key="3">
    <source>
        <dbReference type="Google" id="ProtNLM"/>
    </source>
</evidence>
<evidence type="ECO:0000313" key="2">
    <source>
        <dbReference type="Proteomes" id="UP000019443"/>
    </source>
</evidence>
<dbReference type="KEGG" id="rhl:LPU83_2979"/>
<evidence type="ECO:0000313" key="1">
    <source>
        <dbReference type="EMBL" id="CDM58630.1"/>
    </source>
</evidence>
<dbReference type="Pfam" id="PF09601">
    <property type="entry name" value="DUF2459"/>
    <property type="match status" value="1"/>
</dbReference>
<dbReference type="PATRIC" id="fig|348824.6.peg.3211"/>
<keyword evidence="2" id="KW-1185">Reference proteome</keyword>
<dbReference type="HOGENOM" id="CLU_086263_0_0_5"/>
<dbReference type="Proteomes" id="UP000019443">
    <property type="component" value="Chromosome"/>
</dbReference>
<dbReference type="RefSeq" id="WP_024313921.1">
    <property type="nucleotide sequence ID" value="NZ_ATTO01000007.1"/>
</dbReference>
<proteinExistence type="predicted"/>
<gene>
    <name evidence="1" type="ORF">LPU83_2979</name>
</gene>
<organism evidence="1 2">
    <name type="scientific">Rhizobium favelukesii</name>
    <dbReference type="NCBI Taxonomy" id="348824"/>
    <lineage>
        <taxon>Bacteria</taxon>
        <taxon>Pseudomonadati</taxon>
        <taxon>Pseudomonadota</taxon>
        <taxon>Alphaproteobacteria</taxon>
        <taxon>Hyphomicrobiales</taxon>
        <taxon>Rhizobiaceae</taxon>
        <taxon>Rhizobium/Agrobacterium group</taxon>
        <taxon>Rhizobium</taxon>
    </lineage>
</organism>
<dbReference type="EMBL" id="HG916852">
    <property type="protein sequence ID" value="CDM58630.1"/>
    <property type="molecule type" value="Genomic_DNA"/>
</dbReference>
<accession>W6RE95</accession>
<reference evidence="1" key="1">
    <citation type="submission" date="2013-11" db="EMBL/GenBank/DDBJ databases">
        <title>Draft genome sequence of the broad-host-range Rhizobium sp. LPU83 strain, a member of the low-genetic diversity Oregon-like Rhizobium sp. group.</title>
        <authorList>
            <person name="Wibberg D."/>
            <person name="Puehler A."/>
            <person name="Schlueter A."/>
        </authorList>
    </citation>
    <scope>NUCLEOTIDE SEQUENCE [LARGE SCALE GENOMIC DNA]</scope>
    <source>
        <strain evidence="1">LPU83</strain>
    </source>
</reference>
<dbReference type="NCBIfam" id="TIGR02117">
    <property type="entry name" value="chp_urease_rgn"/>
    <property type="match status" value="1"/>
</dbReference>
<dbReference type="InterPro" id="IPR011727">
    <property type="entry name" value="CHP02117"/>
</dbReference>
<sequence>MWWPCRRGYGWPRAPEDPEIIALIAAATAAGIGLPRPIWRDDPTPGDVRHRILVLSNPIHSDIAVPVDADTLARFGFLRDGALDLDDPNLGYIILGWAGRSFYSETPTWADLKAMPVFKCFSPDNSVMHVSLAGDIPLDHPSVVAVDVGAEGYRRLLGLVLGSFAKQVDKPMPLAGFSYGENDAFFEAEGYFNAFLGCNTWTATALRQAGLVSGWWTALPWMLRASLWLHNDQAAFAHEAVSDNLP</sequence>
<protein>
    <recommendedName>
        <fullName evidence="3">Urease-associated protein</fullName>
    </recommendedName>
</protein>
<dbReference type="AlphaFoldDB" id="W6RE95"/>
<name>W6RE95_9HYPH</name>